<keyword evidence="5 10" id="KW-0472">Membrane</keyword>
<feature type="region of interest" description="Disordered" evidence="11">
    <location>
        <begin position="1"/>
        <end position="126"/>
    </location>
</feature>
<dbReference type="OrthoDB" id="441517at2759"/>
<dbReference type="InterPro" id="IPR025655">
    <property type="entry name" value="PEX14"/>
</dbReference>
<feature type="compositionally biased region" description="Polar residues" evidence="11">
    <location>
        <begin position="33"/>
        <end position="44"/>
    </location>
</feature>
<comment type="similarity">
    <text evidence="1 10">Belongs to the peroxin-14 family.</text>
</comment>
<keyword evidence="6 10" id="KW-0576">Peroxisome</keyword>
<dbReference type="GO" id="GO:1990429">
    <property type="term" value="C:peroxisomal importomer complex"/>
    <property type="evidence" value="ECO:0007669"/>
    <property type="project" value="TreeGrafter"/>
</dbReference>
<evidence type="ECO:0000313" key="14">
    <source>
        <dbReference type="Proteomes" id="UP000267251"/>
    </source>
</evidence>
<dbReference type="EMBL" id="KZ988112">
    <property type="protein sequence ID" value="RKP13088.1"/>
    <property type="molecule type" value="Genomic_DNA"/>
</dbReference>
<dbReference type="Pfam" id="PF04695">
    <property type="entry name" value="Pex14_N"/>
    <property type="match status" value="1"/>
</dbReference>
<feature type="compositionally biased region" description="Polar residues" evidence="11">
    <location>
        <begin position="82"/>
        <end position="93"/>
    </location>
</feature>
<feature type="domain" description="Peroxisome membrane anchor protein Pex14p N-terminal" evidence="12">
    <location>
        <begin position="126"/>
        <end position="166"/>
    </location>
</feature>
<evidence type="ECO:0000256" key="9">
    <source>
        <dbReference type="ARBA" id="ARBA00046271"/>
    </source>
</evidence>
<dbReference type="InterPro" id="IPR036388">
    <property type="entry name" value="WH-like_DNA-bd_sf"/>
</dbReference>
<name>A0A4P9Y2H8_9FUNG</name>
<comment type="function">
    <text evidence="10">Component of the PEX13-PEX14 docking complex, a translocon channel that specifically mediates the import of peroxisomal cargo proteins bound to PEX5 receptor. The PEX13-PEX14 docking complex forms a large import pore which can be opened to a diameter of about 9 nm. Mechanistically, PEX5 receptor along with cargo proteins associates with the PEX14 subunit of the PEX13-PEX14 docking complex in the cytosol, leading to the insertion of the receptor into the organelle membrane with the concomitant translocation of the cargo into the peroxisome matrix.</text>
</comment>
<evidence type="ECO:0000256" key="3">
    <source>
        <dbReference type="ARBA" id="ARBA00022927"/>
    </source>
</evidence>
<sequence length="381" mass="41295">MSDDSHRSTDGAGQSSTANSGDGRATTDLPSLPASTTRTEPINESENRSERLQRLFAANPTKNALSTKVPPTTPPPTKEASQDQPQRGTTPVESGTEEFLSDASMEPKDLPASSSLTDSDTSSAHREAMVRKGVQFLQSPTVKSAPWEKKKAFLLGKGLTDAEITLARERAHASVESETNGGEKASLPLAPLPQTPYDMQQTAPPPLPPRPIVVEVQRRDHWLTWKMAAFGLAGGSVALTGLVALCQRRVIPLLLRILQGRRKRLSDHREAFSRLADKMDSTASTIPAPPANPLSLDLTFFKHPPLGHKGTVENEVLKHLGELSTLITASMYGSSESQVRWRDAIDSFRGQVRSIKGGLLSRRNFPMYPPTASDREGLAGQ</sequence>
<dbReference type="GO" id="GO:0005778">
    <property type="term" value="C:peroxisomal membrane"/>
    <property type="evidence" value="ECO:0007669"/>
    <property type="project" value="UniProtKB-SubCell"/>
</dbReference>
<comment type="subcellular location">
    <subcellularLocation>
        <location evidence="9 10">Peroxisome membrane</location>
    </subcellularLocation>
</comment>
<dbReference type="InterPro" id="IPR006785">
    <property type="entry name" value="Pex14_N"/>
</dbReference>
<dbReference type="AlphaFoldDB" id="A0A4P9Y2H8"/>
<evidence type="ECO:0000256" key="6">
    <source>
        <dbReference type="ARBA" id="ARBA00023140"/>
    </source>
</evidence>
<dbReference type="Proteomes" id="UP000267251">
    <property type="component" value="Unassembled WGS sequence"/>
</dbReference>
<evidence type="ECO:0000256" key="5">
    <source>
        <dbReference type="ARBA" id="ARBA00023136"/>
    </source>
</evidence>
<protein>
    <recommendedName>
        <fullName evidence="7 10">Peroxisomal membrane protein PEX14</fullName>
    </recommendedName>
    <alternativeName>
        <fullName evidence="8 10">Peroxin-14</fullName>
    </alternativeName>
</protein>
<evidence type="ECO:0000256" key="7">
    <source>
        <dbReference type="ARBA" id="ARBA00029502"/>
    </source>
</evidence>
<dbReference type="PANTHER" id="PTHR23058">
    <property type="entry name" value="PEROXISOMAL MEMBRANE PROTEIN PEX14"/>
    <property type="match status" value="1"/>
</dbReference>
<reference evidence="14" key="1">
    <citation type="journal article" date="2018" name="Nat. Microbiol.">
        <title>Leveraging single-cell genomics to expand the fungal tree of life.</title>
        <authorList>
            <person name="Ahrendt S.R."/>
            <person name="Quandt C.A."/>
            <person name="Ciobanu D."/>
            <person name="Clum A."/>
            <person name="Salamov A."/>
            <person name="Andreopoulos B."/>
            <person name="Cheng J.F."/>
            <person name="Woyke T."/>
            <person name="Pelin A."/>
            <person name="Henrissat B."/>
            <person name="Reynolds N.K."/>
            <person name="Benny G.L."/>
            <person name="Smith M.E."/>
            <person name="James T.Y."/>
            <person name="Grigoriev I.V."/>
        </authorList>
    </citation>
    <scope>NUCLEOTIDE SEQUENCE [LARGE SCALE GENOMIC DNA]</scope>
</reference>
<dbReference type="GO" id="GO:0005102">
    <property type="term" value="F:signaling receptor binding"/>
    <property type="evidence" value="ECO:0007669"/>
    <property type="project" value="TreeGrafter"/>
</dbReference>
<keyword evidence="14" id="KW-1185">Reference proteome</keyword>
<dbReference type="Gene3D" id="1.10.10.10">
    <property type="entry name" value="Winged helix-like DNA-binding domain superfamily/Winged helix DNA-binding domain"/>
    <property type="match status" value="1"/>
</dbReference>
<evidence type="ECO:0000313" key="13">
    <source>
        <dbReference type="EMBL" id="RKP13088.1"/>
    </source>
</evidence>
<keyword evidence="2 10" id="KW-0813">Transport</keyword>
<gene>
    <name evidence="13" type="ORF">BJ684DRAFT_16475</name>
</gene>
<organism evidence="13 14">
    <name type="scientific">Piptocephalis cylindrospora</name>
    <dbReference type="NCBI Taxonomy" id="1907219"/>
    <lineage>
        <taxon>Eukaryota</taxon>
        <taxon>Fungi</taxon>
        <taxon>Fungi incertae sedis</taxon>
        <taxon>Zoopagomycota</taxon>
        <taxon>Zoopagomycotina</taxon>
        <taxon>Zoopagomycetes</taxon>
        <taxon>Zoopagales</taxon>
        <taxon>Piptocephalidaceae</taxon>
        <taxon>Piptocephalis</taxon>
    </lineage>
</organism>
<feature type="compositionally biased region" description="Polar residues" evidence="11">
    <location>
        <begin position="11"/>
        <end position="20"/>
    </location>
</feature>
<evidence type="ECO:0000256" key="1">
    <source>
        <dbReference type="ARBA" id="ARBA00005443"/>
    </source>
</evidence>
<proteinExistence type="inferred from homology"/>
<dbReference type="GO" id="GO:0016560">
    <property type="term" value="P:protein import into peroxisome matrix, docking"/>
    <property type="evidence" value="ECO:0007669"/>
    <property type="project" value="UniProtKB-UniRule"/>
</dbReference>
<feature type="compositionally biased region" description="Low complexity" evidence="11">
    <location>
        <begin position="113"/>
        <end position="122"/>
    </location>
</feature>
<keyword evidence="4" id="KW-0811">Translocation</keyword>
<accession>A0A4P9Y2H8</accession>
<evidence type="ECO:0000256" key="10">
    <source>
        <dbReference type="RuleBase" id="RU367032"/>
    </source>
</evidence>
<evidence type="ECO:0000256" key="8">
    <source>
        <dbReference type="ARBA" id="ARBA00029691"/>
    </source>
</evidence>
<evidence type="ECO:0000256" key="11">
    <source>
        <dbReference type="SAM" id="MobiDB-lite"/>
    </source>
</evidence>
<keyword evidence="3 10" id="KW-0653">Protein transport</keyword>
<evidence type="ECO:0000256" key="2">
    <source>
        <dbReference type="ARBA" id="ARBA00022448"/>
    </source>
</evidence>
<evidence type="ECO:0000259" key="12">
    <source>
        <dbReference type="Pfam" id="PF04695"/>
    </source>
</evidence>
<evidence type="ECO:0000256" key="4">
    <source>
        <dbReference type="ARBA" id="ARBA00023010"/>
    </source>
</evidence>
<dbReference type="PANTHER" id="PTHR23058:SF0">
    <property type="entry name" value="PEROXISOMAL MEMBRANE PROTEIN PEX14"/>
    <property type="match status" value="1"/>
</dbReference>